<dbReference type="Gene3D" id="2.60.120.330">
    <property type="entry name" value="B-lactam Antibiotic, Isopenicillin N Synthase, Chain"/>
    <property type="match status" value="1"/>
</dbReference>
<reference evidence="5" key="1">
    <citation type="submission" date="2020-10" db="EMBL/GenBank/DDBJ databases">
        <authorList>
            <person name="Han B."/>
            <person name="Lu T."/>
            <person name="Zhao Q."/>
            <person name="Huang X."/>
            <person name="Zhao Y."/>
        </authorList>
    </citation>
    <scope>NUCLEOTIDE SEQUENCE</scope>
</reference>
<dbReference type="SUPFAM" id="SSF51197">
    <property type="entry name" value="Clavaminate synthase-like"/>
    <property type="match status" value="1"/>
</dbReference>
<evidence type="ECO:0000256" key="2">
    <source>
        <dbReference type="ARBA" id="ARBA00023002"/>
    </source>
</evidence>
<accession>A0A811RCG2</accession>
<evidence type="ECO:0000256" key="3">
    <source>
        <dbReference type="ARBA" id="ARBA00023004"/>
    </source>
</evidence>
<dbReference type="OrthoDB" id="693178at2759"/>
<evidence type="ECO:0000313" key="5">
    <source>
        <dbReference type="EMBL" id="CAD6267936.1"/>
    </source>
</evidence>
<gene>
    <name evidence="5" type="ORF">NCGR_LOCUS51241</name>
</gene>
<organism evidence="5 6">
    <name type="scientific">Miscanthus lutarioriparius</name>
    <dbReference type="NCBI Taxonomy" id="422564"/>
    <lineage>
        <taxon>Eukaryota</taxon>
        <taxon>Viridiplantae</taxon>
        <taxon>Streptophyta</taxon>
        <taxon>Embryophyta</taxon>
        <taxon>Tracheophyta</taxon>
        <taxon>Spermatophyta</taxon>
        <taxon>Magnoliopsida</taxon>
        <taxon>Liliopsida</taxon>
        <taxon>Poales</taxon>
        <taxon>Poaceae</taxon>
        <taxon>PACMAD clade</taxon>
        <taxon>Panicoideae</taxon>
        <taxon>Andropogonodae</taxon>
        <taxon>Andropogoneae</taxon>
        <taxon>Saccharinae</taxon>
        <taxon>Miscanthus</taxon>
    </lineage>
</organism>
<dbReference type="GO" id="GO:0016491">
    <property type="term" value="F:oxidoreductase activity"/>
    <property type="evidence" value="ECO:0007669"/>
    <property type="project" value="UniProtKB-KW"/>
</dbReference>
<sequence length="131" mass="14913">MANNMLLVTQCHESNTDSFILPAGYDLKTTATSSVVSLPVIDMSRGRDEVVNHGVSEQVLRDMEAVCEFFQLPAADKAEFYSEDKSKPNRLFSGTTYETLGEKYWRDFLHLVYPLPAGDTKDWPHKPQRLR</sequence>
<name>A0A811RCG2_9POAL</name>
<proteinExistence type="predicted"/>
<dbReference type="AlphaFoldDB" id="A0A811RCG2"/>
<dbReference type="Proteomes" id="UP000604825">
    <property type="component" value="Unassembled WGS sequence"/>
</dbReference>
<dbReference type="InterPro" id="IPR027443">
    <property type="entry name" value="IPNS-like_sf"/>
</dbReference>
<evidence type="ECO:0000313" key="6">
    <source>
        <dbReference type="Proteomes" id="UP000604825"/>
    </source>
</evidence>
<feature type="domain" description="Non-haem dioxygenase N-terminal" evidence="4">
    <location>
        <begin position="50"/>
        <end position="125"/>
    </location>
</feature>
<keyword evidence="6" id="KW-1185">Reference proteome</keyword>
<keyword evidence="2" id="KW-0560">Oxidoreductase</keyword>
<keyword evidence="3" id="KW-0408">Iron</keyword>
<evidence type="ECO:0000256" key="1">
    <source>
        <dbReference type="ARBA" id="ARBA00022723"/>
    </source>
</evidence>
<dbReference type="InterPro" id="IPR026992">
    <property type="entry name" value="DIOX_N"/>
</dbReference>
<keyword evidence="1" id="KW-0479">Metal-binding</keyword>
<dbReference type="GO" id="GO:0046872">
    <property type="term" value="F:metal ion binding"/>
    <property type="evidence" value="ECO:0007669"/>
    <property type="project" value="UniProtKB-KW"/>
</dbReference>
<protein>
    <recommendedName>
        <fullName evidence="4">Non-haem dioxygenase N-terminal domain-containing protein</fullName>
    </recommendedName>
</protein>
<dbReference type="Pfam" id="PF14226">
    <property type="entry name" value="DIOX_N"/>
    <property type="match status" value="1"/>
</dbReference>
<evidence type="ECO:0000259" key="4">
    <source>
        <dbReference type="Pfam" id="PF14226"/>
    </source>
</evidence>
<dbReference type="EMBL" id="CAJGYO010000014">
    <property type="protein sequence ID" value="CAD6267936.1"/>
    <property type="molecule type" value="Genomic_DNA"/>
</dbReference>
<comment type="caution">
    <text evidence="5">The sequence shown here is derived from an EMBL/GenBank/DDBJ whole genome shotgun (WGS) entry which is preliminary data.</text>
</comment>